<proteinExistence type="predicted"/>
<dbReference type="InterPro" id="IPR013108">
    <property type="entry name" value="Amidohydro_3"/>
</dbReference>
<evidence type="ECO:0000313" key="2">
    <source>
        <dbReference type="EMBL" id="NVN41860.1"/>
    </source>
</evidence>
<dbReference type="Gene3D" id="3.10.310.70">
    <property type="match status" value="1"/>
</dbReference>
<dbReference type="SUPFAM" id="SSF51556">
    <property type="entry name" value="Metallo-dependent hydrolases"/>
    <property type="match status" value="1"/>
</dbReference>
<comment type="caution">
    <text evidence="2">The sequence shown here is derived from an EMBL/GenBank/DDBJ whole genome shotgun (WGS) entry which is preliminary data.</text>
</comment>
<keyword evidence="2" id="KW-0378">Hydrolase</keyword>
<dbReference type="AlphaFoldDB" id="A0A850PHH1"/>
<protein>
    <submittedName>
        <fullName evidence="2">Amidohydrolase</fullName>
    </submittedName>
</protein>
<dbReference type="SUPFAM" id="SSF51338">
    <property type="entry name" value="Composite domain of metallo-dependent hydrolases"/>
    <property type="match status" value="1"/>
</dbReference>
<dbReference type="Pfam" id="PF07969">
    <property type="entry name" value="Amidohydro_3"/>
    <property type="match status" value="1"/>
</dbReference>
<name>A0A850PHH1_9PROT</name>
<dbReference type="Gene3D" id="2.30.40.10">
    <property type="entry name" value="Urease, subunit C, domain 1"/>
    <property type="match status" value="1"/>
</dbReference>
<organism evidence="2 3">
    <name type="scientific">Ameyamaea chiangmaiensis</name>
    <dbReference type="NCBI Taxonomy" id="442969"/>
    <lineage>
        <taxon>Bacteria</taxon>
        <taxon>Pseudomonadati</taxon>
        <taxon>Pseudomonadota</taxon>
        <taxon>Alphaproteobacteria</taxon>
        <taxon>Acetobacterales</taxon>
        <taxon>Acetobacteraceae</taxon>
        <taxon>Ameyamaea</taxon>
    </lineage>
</organism>
<dbReference type="CDD" id="cd01300">
    <property type="entry name" value="YtcJ_like"/>
    <property type="match status" value="1"/>
</dbReference>
<evidence type="ECO:0000259" key="1">
    <source>
        <dbReference type="Pfam" id="PF07969"/>
    </source>
</evidence>
<reference evidence="2 3" key="1">
    <citation type="submission" date="2020-06" db="EMBL/GenBank/DDBJ databases">
        <title>Description of novel acetic acid bacteria.</title>
        <authorList>
            <person name="Sombolestani A."/>
        </authorList>
    </citation>
    <scope>NUCLEOTIDE SEQUENCE [LARGE SCALE GENOMIC DNA]</scope>
    <source>
        <strain evidence="2 3">LMG 27010</strain>
    </source>
</reference>
<dbReference type="Proteomes" id="UP000585665">
    <property type="component" value="Unassembled WGS sequence"/>
</dbReference>
<dbReference type="EMBL" id="JABXXR010000200">
    <property type="protein sequence ID" value="NVN41860.1"/>
    <property type="molecule type" value="Genomic_DNA"/>
</dbReference>
<keyword evidence="3" id="KW-1185">Reference proteome</keyword>
<dbReference type="PANTHER" id="PTHR22642:SF2">
    <property type="entry name" value="PROTEIN LONG AFTER FAR-RED 3"/>
    <property type="match status" value="1"/>
</dbReference>
<sequence>MTDIALLDAILVLPDGQRLRGGLRIQGNRIGAIGTTAEILAGCDASTRRIDLDGACLLPGFIDSHLHLLMAAEYLSNIGLRDARSLAEVADRVARFAADHPERPWLVGHEWSYGYPDMPDGGFDRAVLDAVVPDRPVVLRSGMAHAAWVNSVALAIAGIDATTPDPDGGEIVRRPDGSPSGWLKEQAVKLVEPFVPAPDDAQVDLGLDLALAEIARCGITRVQSAAYDEGLLPHLAARQARGALTCRVGLMAEMPPPVFSEARLAEIEALRAAYDSPFLRLDGIKFFLDGVLESHTASMPQGYADRPGETGTLIWEPEAYRAAVSRAMGAGFQIWTHAIGSGAIALALDACAAEAEASLRLRPRVEHVEIPYAADIARFAAIGAVACLQPVMVAPSDEWMGMGGVWAQRVRAEEHDRAFPVRSLLESGAAVAFGTDWPIVSLSPLRGIRKAVVRRSLEGGESFVPEQAVTVAQAMHAYTAGGAYACLREATEGAIALGRLADLTILSADPQTVAPDTVQDIAVLMTIVDGRVVHDGRANTGAA</sequence>
<feature type="domain" description="Amidohydrolase 3" evidence="1">
    <location>
        <begin position="50"/>
        <end position="534"/>
    </location>
</feature>
<dbReference type="InterPro" id="IPR032466">
    <property type="entry name" value="Metal_Hydrolase"/>
</dbReference>
<accession>A0A850PHH1</accession>
<gene>
    <name evidence="2" type="ORF">HUK82_15025</name>
</gene>
<dbReference type="PANTHER" id="PTHR22642">
    <property type="entry name" value="IMIDAZOLONEPROPIONASE"/>
    <property type="match status" value="1"/>
</dbReference>
<dbReference type="InterPro" id="IPR011059">
    <property type="entry name" value="Metal-dep_hydrolase_composite"/>
</dbReference>
<dbReference type="RefSeq" id="WP_176614723.1">
    <property type="nucleotide sequence ID" value="NZ_JABXXR010000200.1"/>
</dbReference>
<dbReference type="GO" id="GO:0016810">
    <property type="term" value="F:hydrolase activity, acting on carbon-nitrogen (but not peptide) bonds"/>
    <property type="evidence" value="ECO:0007669"/>
    <property type="project" value="InterPro"/>
</dbReference>
<evidence type="ECO:0000313" key="3">
    <source>
        <dbReference type="Proteomes" id="UP000585665"/>
    </source>
</evidence>
<dbReference type="Gene3D" id="3.20.20.140">
    <property type="entry name" value="Metal-dependent hydrolases"/>
    <property type="match status" value="1"/>
</dbReference>
<dbReference type="InterPro" id="IPR033932">
    <property type="entry name" value="YtcJ-like"/>
</dbReference>